<evidence type="ECO:0000256" key="5">
    <source>
        <dbReference type="ARBA" id="ARBA00023121"/>
    </source>
</evidence>
<evidence type="ECO:0000313" key="8">
    <source>
        <dbReference type="Proteomes" id="UP001652627"/>
    </source>
</evidence>
<feature type="compositionally biased region" description="Basic and acidic residues" evidence="7">
    <location>
        <begin position="922"/>
        <end position="940"/>
    </location>
</feature>
<feature type="compositionally biased region" description="Basic and acidic residues" evidence="7">
    <location>
        <begin position="1010"/>
        <end position="1026"/>
    </location>
</feature>
<feature type="region of interest" description="Disordered" evidence="7">
    <location>
        <begin position="993"/>
        <end position="1048"/>
    </location>
</feature>
<dbReference type="Pfam" id="PF09422">
    <property type="entry name" value="AMER"/>
    <property type="match status" value="1"/>
</dbReference>
<gene>
    <name evidence="9" type="primary">AMER1</name>
</gene>
<feature type="compositionally biased region" description="Basic and acidic residues" evidence="7">
    <location>
        <begin position="496"/>
        <end position="505"/>
    </location>
</feature>
<dbReference type="Proteomes" id="UP001652627">
    <property type="component" value="Chromosome 13"/>
</dbReference>
<keyword evidence="4" id="KW-0879">Wnt signaling pathway</keyword>
<feature type="compositionally biased region" description="Polar residues" evidence="7">
    <location>
        <begin position="252"/>
        <end position="263"/>
    </location>
</feature>
<feature type="compositionally biased region" description="Polar residues" evidence="7">
    <location>
        <begin position="1073"/>
        <end position="1082"/>
    </location>
</feature>
<keyword evidence="3" id="KW-1003">Cell membrane</keyword>
<feature type="region of interest" description="Disordered" evidence="7">
    <location>
        <begin position="465"/>
        <end position="506"/>
    </location>
</feature>
<dbReference type="PANTHER" id="PTHR22237:SF0">
    <property type="entry name" value="APC MEMBRANE RECRUITMENT PROTEIN 1"/>
    <property type="match status" value="1"/>
</dbReference>
<evidence type="ECO:0000313" key="9">
    <source>
        <dbReference type="RefSeq" id="XP_067160485.1"/>
    </source>
</evidence>
<dbReference type="PANTHER" id="PTHR22237">
    <property type="entry name" value="APC MEMBRANE RECRUITMENT PROTEIN 2-RELATED"/>
    <property type="match status" value="1"/>
</dbReference>
<protein>
    <submittedName>
        <fullName evidence="9">LOW QUALITY PROTEIN: APC membrane recruitment protein 1</fullName>
    </submittedName>
</protein>
<feature type="region of interest" description="Disordered" evidence="7">
    <location>
        <begin position="1068"/>
        <end position="1092"/>
    </location>
</feature>
<keyword evidence="8" id="KW-1185">Reference proteome</keyword>
<feature type="region of interest" description="Disordered" evidence="7">
    <location>
        <begin position="922"/>
        <end position="951"/>
    </location>
</feature>
<name>A0ABM4F6A3_9AVES</name>
<feature type="region of interest" description="Disordered" evidence="7">
    <location>
        <begin position="77"/>
        <end position="263"/>
    </location>
</feature>
<evidence type="ECO:0000256" key="6">
    <source>
        <dbReference type="ARBA" id="ARBA00023136"/>
    </source>
</evidence>
<evidence type="ECO:0000256" key="1">
    <source>
        <dbReference type="ARBA" id="ARBA00004202"/>
    </source>
</evidence>
<sequence length="1173" mass="127682">METDCTEESVRTRSQSVVCRQRKGSDQQQEENGAGERLSEWSDASGTAVEQQQQPQAPPGKLKKTAFKLFGGKKSICTLPSFFGGRNKGQGKGASKKGLSKSKTHDGISGAAYEESSRVQLESPSNGSRDSHPCPLPSSQSVHLAIDTSVKFDFSRQDSSPPGSVEGSEKKPNGDKSLSFSRPKKGLKGLLNSIRRHRKSKAAECEKAELPGWSGDSEEANKTQGMGAETQQVPEGGGPRLVPLACPENSEDSCSVGTTTNLGESAEPDWLMADKDSSEGDAAVMLANKDVLDAKSEADAIVCMESDYSQLPVALHPDFTDNDPPSLHSGDQLSLIFGDVTSLKSFDSLTGCGDIIAEPDILSIAESTISVERSRDATKRSSCLVTYQGGGEEMAMPEEAEEYLQQMWDSTAEGDRNYEVQLPPTVSSHEPPVVSSKLETHGLHEVEAHPYAAGGMGDVELLTPQSDQQESAPNSDEGYYDSTTPGPEDEAGDGLGEIKKDRLPRDSYSGDALYEFYEPDDTLMSPSQGEESLFESKVSRPEIFSYFLDFCLPTEKSLIQMMDQKSGVMETEEERLAAIQKELLYWELQREPVLKRLDVSSKEKCPREKQNVECKTRAANLIGKSQSCLGSEQIASQAPNRSVNSGVSVARIENPEWRDFPGTLCPENCYNSQKAQGSCLIQLMKNNTAFDSGLDHTVFGGSAHSSLAPAKTGTYPSYRTHEHDSCLQSDHHNGVETTAREPQAESECEPEHAVNFSQALVEFTSNGTLFSSLSESLGSSDSGSSFTQNLPVLPTMVTFDIVDVEQEGEGECEQHLEMNADEDIAASFDAFDDSYVQKESFAECDERMFPGYPHSSFQSCNWGVASLPRHLRLHGLSPSMPAPLSVNRRSRSLDTESLEFELADLQVSKNGLKPCQLWSKWDSGKKDSDGARQSRSKGDAELSAPEGGEVDGVLSWPGLQHLQYDTDLASERMKHWGFAPTARAAVIESTWAPSEQPDMDSSFLSHSRSNARETLDRRPQETEPSKHLVRPSNLPLQTDTRQSQEVSGSYRYHGEIVAKKLARVLPLGETESDSPQSFSFAQSPEKPAKCKPVGVTQGMPQFHDDNTETLKSPACFAELYGSGSRELLKGRAAQGSTLPVSCQSTTVNCKPPLSNALRSAECANSPSAQSHRC</sequence>
<evidence type="ECO:0000256" key="7">
    <source>
        <dbReference type="SAM" id="MobiDB-lite"/>
    </source>
</evidence>
<evidence type="ECO:0000256" key="4">
    <source>
        <dbReference type="ARBA" id="ARBA00022687"/>
    </source>
</evidence>
<dbReference type="RefSeq" id="XP_067160485.1">
    <property type="nucleotide sequence ID" value="XM_067304384.1"/>
</dbReference>
<feature type="compositionally biased region" description="Polar residues" evidence="7">
    <location>
        <begin position="118"/>
        <end position="128"/>
    </location>
</feature>
<proteinExistence type="inferred from homology"/>
<evidence type="ECO:0000256" key="3">
    <source>
        <dbReference type="ARBA" id="ARBA00022475"/>
    </source>
</evidence>
<feature type="compositionally biased region" description="Polar residues" evidence="7">
    <location>
        <begin position="1034"/>
        <end position="1047"/>
    </location>
</feature>
<feature type="region of interest" description="Disordered" evidence="7">
    <location>
        <begin position="1"/>
        <end position="63"/>
    </location>
</feature>
<comment type="subcellular location">
    <subcellularLocation>
        <location evidence="1">Cell membrane</location>
        <topology evidence="1">Peripheral membrane protein</topology>
    </subcellularLocation>
</comment>
<keyword evidence="5" id="KW-0446">Lipid-binding</keyword>
<accession>A0ABM4F6A3</accession>
<reference evidence="9" key="1">
    <citation type="submission" date="2025-08" db="UniProtKB">
        <authorList>
            <consortium name="RefSeq"/>
        </authorList>
    </citation>
    <scope>IDENTIFICATION</scope>
    <source>
        <tissue evidence="9">Blood</tissue>
    </source>
</reference>
<keyword evidence="6" id="KW-0472">Membrane</keyword>
<evidence type="ECO:0000256" key="2">
    <source>
        <dbReference type="ARBA" id="ARBA00007750"/>
    </source>
</evidence>
<feature type="compositionally biased region" description="Polar residues" evidence="7">
    <location>
        <begin position="465"/>
        <end position="474"/>
    </location>
</feature>
<comment type="similarity">
    <text evidence="2">Belongs to the Amer family.</text>
</comment>
<dbReference type="InterPro" id="IPR019003">
    <property type="entry name" value="AMER"/>
</dbReference>
<organism evidence="8 9">
    <name type="scientific">Apteryx mantelli</name>
    <name type="common">North Island brown kiwi</name>
    <dbReference type="NCBI Taxonomy" id="2696672"/>
    <lineage>
        <taxon>Eukaryota</taxon>
        <taxon>Metazoa</taxon>
        <taxon>Chordata</taxon>
        <taxon>Craniata</taxon>
        <taxon>Vertebrata</taxon>
        <taxon>Euteleostomi</taxon>
        <taxon>Archelosauria</taxon>
        <taxon>Archosauria</taxon>
        <taxon>Dinosauria</taxon>
        <taxon>Saurischia</taxon>
        <taxon>Theropoda</taxon>
        <taxon>Coelurosauria</taxon>
        <taxon>Aves</taxon>
        <taxon>Palaeognathae</taxon>
        <taxon>Apterygiformes</taxon>
        <taxon>Apterygidae</taxon>
        <taxon>Apteryx</taxon>
    </lineage>
</organism>
<dbReference type="GeneID" id="106489867"/>